<dbReference type="EMBL" id="GECZ01029872">
    <property type="protein sequence ID" value="JAS39897.1"/>
    <property type="molecule type" value="Transcribed_RNA"/>
</dbReference>
<gene>
    <name evidence="2" type="ORF">g.45614</name>
</gene>
<evidence type="ECO:0000256" key="1">
    <source>
        <dbReference type="SAM" id="MobiDB-lite"/>
    </source>
</evidence>
<reference evidence="2" key="1">
    <citation type="submission" date="2015-11" db="EMBL/GenBank/DDBJ databases">
        <title>De novo transcriptome assembly of four potential Pierce s Disease insect vectors from Arizona vineyards.</title>
        <authorList>
            <person name="Tassone E.E."/>
        </authorList>
    </citation>
    <scope>NUCLEOTIDE SEQUENCE</scope>
</reference>
<feature type="compositionally biased region" description="Low complexity" evidence="1">
    <location>
        <begin position="123"/>
        <end position="134"/>
    </location>
</feature>
<organism evidence="2">
    <name type="scientific">Cuerna arida</name>
    <dbReference type="NCBI Taxonomy" id="1464854"/>
    <lineage>
        <taxon>Eukaryota</taxon>
        <taxon>Metazoa</taxon>
        <taxon>Ecdysozoa</taxon>
        <taxon>Arthropoda</taxon>
        <taxon>Hexapoda</taxon>
        <taxon>Insecta</taxon>
        <taxon>Pterygota</taxon>
        <taxon>Neoptera</taxon>
        <taxon>Paraneoptera</taxon>
        <taxon>Hemiptera</taxon>
        <taxon>Auchenorrhyncha</taxon>
        <taxon>Membracoidea</taxon>
        <taxon>Cicadellidae</taxon>
        <taxon>Cicadellinae</taxon>
        <taxon>Proconiini</taxon>
        <taxon>Cuerna</taxon>
    </lineage>
</organism>
<evidence type="ECO:0000313" key="2">
    <source>
        <dbReference type="EMBL" id="JAS39897.1"/>
    </source>
</evidence>
<feature type="region of interest" description="Disordered" evidence="1">
    <location>
        <begin position="84"/>
        <end position="136"/>
    </location>
</feature>
<sequence length="192" mass="21792">VTASTDILQPNVSSSPVCISLQPSTSGNIVSPEVLRPYPKALPRVTKGGRKRAKSTILTSTPVKKEIEKDLLEQAEKKKIKEERSLKKRVQKKPPVRTQLFSEKYKKKSLSDSSDTDSDKYSTKSMSSTMVISESDSEDEEITRKPLLNDWLLVKFDGKKNLKRFVGKVINVFEDGLEVKFVRRISDSKFKW</sequence>
<feature type="non-terminal residue" evidence="2">
    <location>
        <position position="192"/>
    </location>
</feature>
<proteinExistence type="predicted"/>
<protein>
    <submittedName>
        <fullName evidence="2">Uncharacterized protein</fullName>
    </submittedName>
</protein>
<name>A0A1B6EPN1_9HEMI</name>
<feature type="compositionally biased region" description="Basic residues" evidence="1">
    <location>
        <begin position="86"/>
        <end position="95"/>
    </location>
</feature>
<accession>A0A1B6EPN1</accession>
<feature type="non-terminal residue" evidence="2">
    <location>
        <position position="1"/>
    </location>
</feature>
<dbReference type="AlphaFoldDB" id="A0A1B6EPN1"/>